<evidence type="ECO:0000313" key="1">
    <source>
        <dbReference type="EMBL" id="OGY19316.1"/>
    </source>
</evidence>
<proteinExistence type="predicted"/>
<dbReference type="EMBL" id="MHCL01000029">
    <property type="protein sequence ID" value="OGY19316.1"/>
    <property type="molecule type" value="Genomic_DNA"/>
</dbReference>
<protein>
    <recommendedName>
        <fullName evidence="3">N-acetyltransferase domain-containing protein</fullName>
    </recommendedName>
</protein>
<dbReference type="AlphaFoldDB" id="A0A1G1VV81"/>
<evidence type="ECO:0008006" key="3">
    <source>
        <dbReference type="Google" id="ProtNLM"/>
    </source>
</evidence>
<dbReference type="Proteomes" id="UP000176723">
    <property type="component" value="Unassembled WGS sequence"/>
</dbReference>
<evidence type="ECO:0000313" key="2">
    <source>
        <dbReference type="Proteomes" id="UP000176723"/>
    </source>
</evidence>
<organism evidence="1 2">
    <name type="scientific">Candidatus Chisholmbacteria bacterium RIFCSPLOWO2_01_FULL_49_14</name>
    <dbReference type="NCBI Taxonomy" id="1797593"/>
    <lineage>
        <taxon>Bacteria</taxon>
        <taxon>Candidatus Chisholmiibacteriota</taxon>
    </lineage>
</organism>
<accession>A0A1G1VV81</accession>
<gene>
    <name evidence="1" type="ORF">A3A65_04315</name>
</gene>
<sequence>MTIPVLEKLFGSQETRPAQQLEKRLERLLRDIGKPRVANPSKYWIAKEVQKATAPSLLSIPFEKENEFAVVWAQNRVPYGLMLFAQSQYPTIDYDLWAYTRTQYRGLNIAKLTLAEGIRQLALENRDIVLTAEILIENERTRSGAVRWLKVLGFIASQSEAESEFKRLYMATYTRGVLHDALQALTPEYQKPGKKMPPMPPDILSKFTAPLTNSFDHGGSQLLDRRRTL</sequence>
<name>A0A1G1VV81_9BACT</name>
<reference evidence="1 2" key="1">
    <citation type="journal article" date="2016" name="Nat. Commun.">
        <title>Thousands of microbial genomes shed light on interconnected biogeochemical processes in an aquifer system.</title>
        <authorList>
            <person name="Anantharaman K."/>
            <person name="Brown C.T."/>
            <person name="Hug L.A."/>
            <person name="Sharon I."/>
            <person name="Castelle C.J."/>
            <person name="Probst A.J."/>
            <person name="Thomas B.C."/>
            <person name="Singh A."/>
            <person name="Wilkins M.J."/>
            <person name="Karaoz U."/>
            <person name="Brodie E.L."/>
            <person name="Williams K.H."/>
            <person name="Hubbard S.S."/>
            <person name="Banfield J.F."/>
        </authorList>
    </citation>
    <scope>NUCLEOTIDE SEQUENCE [LARGE SCALE GENOMIC DNA]</scope>
</reference>
<comment type="caution">
    <text evidence="1">The sequence shown here is derived from an EMBL/GenBank/DDBJ whole genome shotgun (WGS) entry which is preliminary data.</text>
</comment>